<dbReference type="Pfam" id="PF00550">
    <property type="entry name" value="PP-binding"/>
    <property type="match status" value="1"/>
</dbReference>
<dbReference type="InterPro" id="IPR002397">
    <property type="entry name" value="Cyt_P450_B"/>
</dbReference>
<keyword evidence="9" id="KW-0503">Monooxygenase</keyword>
<dbReference type="InterPro" id="IPR020806">
    <property type="entry name" value="PKS_PP-bd"/>
</dbReference>
<keyword evidence="7" id="KW-0560">Oxidoreductase</keyword>
<dbReference type="InterPro" id="IPR029058">
    <property type="entry name" value="AB_hydrolase_fold"/>
</dbReference>
<dbReference type="InterPro" id="IPR020802">
    <property type="entry name" value="TesA-like"/>
</dbReference>
<feature type="region of interest" description="Disordered" evidence="10">
    <location>
        <begin position="1"/>
        <end position="36"/>
    </location>
</feature>
<accession>A0A1M6YLV8</accession>
<evidence type="ECO:0000313" key="13">
    <source>
        <dbReference type="Proteomes" id="UP000184248"/>
    </source>
</evidence>
<evidence type="ECO:0000256" key="4">
    <source>
        <dbReference type="ARBA" id="ARBA00022553"/>
    </source>
</evidence>
<dbReference type="InterPro" id="IPR036396">
    <property type="entry name" value="Cyt_P450_sf"/>
</dbReference>
<sequence length="845" mass="94191">MDHHLDSRHLQDTITPERADHDTADRETDRPSRRPHLHEALAQEIARLTENDAGAASIPADHPLNQLGLDSLATVELTEYIERHFHVKLPLMSLFGSMTLGQLVDLVEDSRMQQNTGGSNGAFVTAPLGAQSGSCAIALSDWQVSLPLFCIPGLMGVATYLSSLSAELAELSPLIAFQPPGIDGTASPLGSVEELARRYIGEMRTIQPEGPYQLAGHSFGGLVAHEMARQLHEQGERIDALFLIDTFQLREGHDAHDDLPPDLMALYELHNITQRLTQQTGEPISARELETLAPDQQREWLTRRLGSRLQTSLNRVTTVHNTNYTAMMRFRPRFYPGSATLLRARSGFPTELVHPARGVCTSSDEPAMGWEGLCASLDIVPVPGDHLSMVRTPHVQVLAEAMQPALASRPRLALGLDRLHPARAPRAPGRAVEVSRQGISFDPYHPDYVDEPYPFLAQLRDHGPVFQDTVSRWWLTHHAEVSAGLRDKRFGVDPRELGDASPHLDAGRANMPFLSALSRQQESVPFSQHLNRFMLFLDPPQHQQLRRVFSPLFTPEAVKRWTGYVDECAAELIGKLRQSREADLIKELALPLPAAAISEILGFPREDLPDVLPWGQDMIAGFDPLMTEDTATRINHSAEEFSRYIREHLETQRKVANGPGTLDPKAALDQGLSLEELVTHYALMFAVGFETTTDMIGNSTLALLRHPDQLARWRAHPELTDSAVEELLRYDGPVRCSIRYALEDLEVGDQRIQRGEVVVFSFSAANRDPRVFCDPDRLDLGRDARRHVAFAHGAHYCLGAHLARIELQRVLPALIQHDFSLAPGGTQWRSSLVFRGLETLRIQNH</sequence>
<keyword evidence="4" id="KW-0597">Phosphoprotein</keyword>
<dbReference type="GO" id="GO:0031177">
    <property type="term" value="F:phosphopantetheine binding"/>
    <property type="evidence" value="ECO:0007669"/>
    <property type="project" value="InterPro"/>
</dbReference>
<dbReference type="FunFam" id="1.10.630.10:FF:000018">
    <property type="entry name" value="Cytochrome P450 monooxygenase"/>
    <property type="match status" value="1"/>
</dbReference>
<evidence type="ECO:0000256" key="7">
    <source>
        <dbReference type="ARBA" id="ARBA00023002"/>
    </source>
</evidence>
<dbReference type="PRINTS" id="PR00359">
    <property type="entry name" value="BP450"/>
</dbReference>
<dbReference type="Pfam" id="PF00975">
    <property type="entry name" value="Thioesterase"/>
    <property type="match status" value="1"/>
</dbReference>
<dbReference type="CDD" id="cd20625">
    <property type="entry name" value="CYP164-like"/>
    <property type="match status" value="1"/>
</dbReference>
<dbReference type="Pfam" id="PF00067">
    <property type="entry name" value="p450"/>
    <property type="match status" value="1"/>
</dbReference>
<dbReference type="Gene3D" id="1.10.1200.10">
    <property type="entry name" value="ACP-like"/>
    <property type="match status" value="1"/>
</dbReference>
<evidence type="ECO:0000256" key="3">
    <source>
        <dbReference type="ARBA" id="ARBA00022450"/>
    </source>
</evidence>
<dbReference type="SMART" id="SM00824">
    <property type="entry name" value="PKS_TE"/>
    <property type="match status" value="1"/>
</dbReference>
<keyword evidence="8" id="KW-0408">Iron</keyword>
<comment type="cofactor">
    <cofactor evidence="1">
        <name>heme</name>
        <dbReference type="ChEBI" id="CHEBI:30413"/>
    </cofactor>
</comment>
<dbReference type="GO" id="GO:0005506">
    <property type="term" value="F:iron ion binding"/>
    <property type="evidence" value="ECO:0007669"/>
    <property type="project" value="InterPro"/>
</dbReference>
<dbReference type="InterPro" id="IPR001128">
    <property type="entry name" value="Cyt_P450"/>
</dbReference>
<dbReference type="InterPro" id="IPR001031">
    <property type="entry name" value="Thioesterase"/>
</dbReference>
<evidence type="ECO:0000256" key="8">
    <source>
        <dbReference type="ARBA" id="ARBA00023004"/>
    </source>
</evidence>
<dbReference type="PANTHER" id="PTHR46696">
    <property type="entry name" value="P450, PUTATIVE (EUROFUNG)-RELATED"/>
    <property type="match status" value="1"/>
</dbReference>
<reference evidence="13" key="1">
    <citation type="submission" date="2016-11" db="EMBL/GenBank/DDBJ databases">
        <authorList>
            <person name="Varghese N."/>
            <person name="Submissions S."/>
        </authorList>
    </citation>
    <scope>NUCLEOTIDE SEQUENCE [LARGE SCALE GENOMIC DNA]</scope>
    <source>
        <strain evidence="13">ALO Sharm</strain>
    </source>
</reference>
<dbReference type="InterPro" id="IPR036736">
    <property type="entry name" value="ACP-like_sf"/>
</dbReference>
<dbReference type="SUPFAM" id="SSF48264">
    <property type="entry name" value="Cytochrome P450"/>
    <property type="match status" value="1"/>
</dbReference>
<dbReference type="SUPFAM" id="SSF53474">
    <property type="entry name" value="alpha/beta-Hydrolases"/>
    <property type="match status" value="1"/>
</dbReference>
<keyword evidence="13" id="KW-1185">Reference proteome</keyword>
<keyword evidence="5" id="KW-0349">Heme</keyword>
<evidence type="ECO:0000256" key="2">
    <source>
        <dbReference type="ARBA" id="ARBA00010617"/>
    </source>
</evidence>
<dbReference type="GO" id="GO:0004497">
    <property type="term" value="F:monooxygenase activity"/>
    <property type="evidence" value="ECO:0007669"/>
    <property type="project" value="UniProtKB-KW"/>
</dbReference>
<gene>
    <name evidence="12" type="ORF">SAMN05192556_10915</name>
</gene>
<evidence type="ECO:0000256" key="10">
    <source>
        <dbReference type="SAM" id="MobiDB-lite"/>
    </source>
</evidence>
<dbReference type="GO" id="GO:0020037">
    <property type="term" value="F:heme binding"/>
    <property type="evidence" value="ECO:0007669"/>
    <property type="project" value="InterPro"/>
</dbReference>
<evidence type="ECO:0000313" key="12">
    <source>
        <dbReference type="EMBL" id="SHL19009.1"/>
    </source>
</evidence>
<dbReference type="PROSITE" id="PS50075">
    <property type="entry name" value="CARRIER"/>
    <property type="match status" value="1"/>
</dbReference>
<dbReference type="Gene3D" id="1.10.630.10">
    <property type="entry name" value="Cytochrome P450"/>
    <property type="match status" value="1"/>
</dbReference>
<dbReference type="Proteomes" id="UP000184248">
    <property type="component" value="Unassembled WGS sequence"/>
</dbReference>
<evidence type="ECO:0000256" key="6">
    <source>
        <dbReference type="ARBA" id="ARBA00022723"/>
    </source>
</evidence>
<dbReference type="SMART" id="SM00823">
    <property type="entry name" value="PKS_PP"/>
    <property type="match status" value="1"/>
</dbReference>
<evidence type="ECO:0000256" key="5">
    <source>
        <dbReference type="ARBA" id="ARBA00022617"/>
    </source>
</evidence>
<dbReference type="AlphaFoldDB" id="A0A1M6YLV8"/>
<comment type="similarity">
    <text evidence="2">Belongs to the cytochrome P450 family.</text>
</comment>
<dbReference type="InterPro" id="IPR009081">
    <property type="entry name" value="PP-bd_ACP"/>
</dbReference>
<organism evidence="12 13">
    <name type="scientific">Halomonas caseinilytica</name>
    <dbReference type="NCBI Taxonomy" id="438744"/>
    <lineage>
        <taxon>Bacteria</taxon>
        <taxon>Pseudomonadati</taxon>
        <taxon>Pseudomonadota</taxon>
        <taxon>Gammaproteobacteria</taxon>
        <taxon>Oceanospirillales</taxon>
        <taxon>Halomonadaceae</taxon>
        <taxon>Halomonas</taxon>
    </lineage>
</organism>
<evidence type="ECO:0000256" key="9">
    <source>
        <dbReference type="ARBA" id="ARBA00023033"/>
    </source>
</evidence>
<dbReference type="Gene3D" id="3.40.50.1820">
    <property type="entry name" value="alpha/beta hydrolase"/>
    <property type="match status" value="1"/>
</dbReference>
<evidence type="ECO:0000259" key="11">
    <source>
        <dbReference type="PROSITE" id="PS50075"/>
    </source>
</evidence>
<dbReference type="SUPFAM" id="SSF47336">
    <property type="entry name" value="ACP-like"/>
    <property type="match status" value="1"/>
</dbReference>
<dbReference type="RefSeq" id="WP_170862792.1">
    <property type="nucleotide sequence ID" value="NZ_BDEO01000005.1"/>
</dbReference>
<feature type="domain" description="Carrier" evidence="11">
    <location>
        <begin position="32"/>
        <end position="111"/>
    </location>
</feature>
<dbReference type="EMBL" id="FRAL01000009">
    <property type="protein sequence ID" value="SHL19009.1"/>
    <property type="molecule type" value="Genomic_DNA"/>
</dbReference>
<keyword evidence="3" id="KW-0596">Phosphopantetheine</keyword>
<proteinExistence type="inferred from homology"/>
<evidence type="ECO:0000256" key="1">
    <source>
        <dbReference type="ARBA" id="ARBA00001971"/>
    </source>
</evidence>
<dbReference type="PANTHER" id="PTHR46696:SF1">
    <property type="entry name" value="CYTOCHROME P450 YJIB-RELATED"/>
    <property type="match status" value="1"/>
</dbReference>
<protein>
    <recommendedName>
        <fullName evidence="11">Carrier domain-containing protein</fullName>
    </recommendedName>
</protein>
<dbReference type="GO" id="GO:0016705">
    <property type="term" value="F:oxidoreductase activity, acting on paired donors, with incorporation or reduction of molecular oxygen"/>
    <property type="evidence" value="ECO:0007669"/>
    <property type="project" value="InterPro"/>
</dbReference>
<name>A0A1M6YLV8_9GAMM</name>
<keyword evidence="6" id="KW-0479">Metal-binding</keyword>